<dbReference type="Gene3D" id="1.20.1050.10">
    <property type="match status" value="1"/>
</dbReference>
<reference evidence="7" key="1">
    <citation type="journal article" date="2020" name="Int. J. Syst. Evol. Microbiol.">
        <title>Alteromonas alba sp. nov., a marine bacterium isolated from the seawater of the West Pacific Ocean.</title>
        <authorList>
            <person name="Sun C."/>
            <person name="Wu Y.-H."/>
            <person name="Xamxidin M."/>
            <person name="Cheng H."/>
            <person name="Xu X.-W."/>
        </authorList>
    </citation>
    <scope>NUCLEOTIDE SEQUENCE [LARGE SCALE GENOMIC DNA]</scope>
    <source>
        <strain evidence="7">190</strain>
    </source>
</reference>
<comment type="caution">
    <text evidence="6">The sequence shown here is derived from an EMBL/GenBank/DDBJ whole genome shotgun (WGS) entry which is preliminary data.</text>
</comment>
<sequence length="225" mass="25172">MTTASPLVLHHLNNSRSQRILWLLEELGVDYEIKHYQRDAKTNLAPQSLKAVHPLGRAPIITHGDTTLAESGAIIEYLIDEFGGQFKPTDSRYALNQYRFWMHFAEGSLMPPLVASLVMSKAKEKASPFFMKPVVAKVVDAITSAYYGPNLKASLDYVDSYLKENEWFAGECLSGADFQMSFPLEAMQGRVGKGQYAAIDAWVNKIHSRDAYLRGLEKGGEYAYA</sequence>
<dbReference type="InterPro" id="IPR040079">
    <property type="entry name" value="Glutathione_S-Trfase"/>
</dbReference>
<comment type="similarity">
    <text evidence="4">Belongs to the GST superfamily.</text>
</comment>
<protein>
    <recommendedName>
        <fullName evidence="1">glutathione transferase</fullName>
        <ecNumber evidence="1">2.5.1.18</ecNumber>
    </recommendedName>
</protein>
<evidence type="ECO:0000313" key="7">
    <source>
        <dbReference type="Proteomes" id="UP000238949"/>
    </source>
</evidence>
<evidence type="ECO:0000256" key="1">
    <source>
        <dbReference type="ARBA" id="ARBA00012452"/>
    </source>
</evidence>
<dbReference type="OrthoDB" id="9810080at2"/>
<dbReference type="GO" id="GO:0004601">
    <property type="term" value="F:peroxidase activity"/>
    <property type="evidence" value="ECO:0007669"/>
    <property type="project" value="UniProtKB-ARBA"/>
</dbReference>
<dbReference type="SUPFAM" id="SSF47616">
    <property type="entry name" value="GST C-terminal domain-like"/>
    <property type="match status" value="1"/>
</dbReference>
<feature type="domain" description="GST N-terminal" evidence="5">
    <location>
        <begin position="4"/>
        <end position="86"/>
    </location>
</feature>
<dbReference type="Pfam" id="PF00043">
    <property type="entry name" value="GST_C"/>
    <property type="match status" value="1"/>
</dbReference>
<evidence type="ECO:0000256" key="3">
    <source>
        <dbReference type="ARBA" id="ARBA00047960"/>
    </source>
</evidence>
<evidence type="ECO:0000256" key="4">
    <source>
        <dbReference type="RuleBase" id="RU003494"/>
    </source>
</evidence>
<dbReference type="EC" id="2.5.1.18" evidence="1"/>
<dbReference type="InterPro" id="IPR004045">
    <property type="entry name" value="Glutathione_S-Trfase_N"/>
</dbReference>
<dbReference type="RefSeq" id="WP_105936990.1">
    <property type="nucleotide sequence ID" value="NZ_PVNP01000220.1"/>
</dbReference>
<dbReference type="AlphaFoldDB" id="A0A2S9V3H6"/>
<proteinExistence type="inferred from homology"/>
<dbReference type="Pfam" id="PF02798">
    <property type="entry name" value="GST_N"/>
    <property type="match status" value="1"/>
</dbReference>
<dbReference type="FunFam" id="3.40.30.10:FF:000156">
    <property type="entry name" value="Glutathione S-transferase 1"/>
    <property type="match status" value="1"/>
</dbReference>
<name>A0A2S9V3H6_9ALTE</name>
<keyword evidence="7" id="KW-1185">Reference proteome</keyword>
<dbReference type="CDD" id="cd03046">
    <property type="entry name" value="GST_N_GTT1_like"/>
    <property type="match status" value="1"/>
</dbReference>
<dbReference type="InterPro" id="IPR036282">
    <property type="entry name" value="Glutathione-S-Trfase_C_sf"/>
</dbReference>
<dbReference type="EMBL" id="PVNP01000220">
    <property type="protein sequence ID" value="PRO71006.1"/>
    <property type="molecule type" value="Genomic_DNA"/>
</dbReference>
<dbReference type="InterPro" id="IPR004046">
    <property type="entry name" value="GST_C"/>
</dbReference>
<dbReference type="CDD" id="cd03189">
    <property type="entry name" value="GST_C_GTT1_like"/>
    <property type="match status" value="1"/>
</dbReference>
<dbReference type="InterPro" id="IPR036249">
    <property type="entry name" value="Thioredoxin-like_sf"/>
</dbReference>
<dbReference type="PANTHER" id="PTHR44051">
    <property type="entry name" value="GLUTATHIONE S-TRANSFERASE-RELATED"/>
    <property type="match status" value="1"/>
</dbReference>
<dbReference type="SFLD" id="SFLDG01150">
    <property type="entry name" value="Main.1:_Beta-like"/>
    <property type="match status" value="1"/>
</dbReference>
<dbReference type="SUPFAM" id="SSF52833">
    <property type="entry name" value="Thioredoxin-like"/>
    <property type="match status" value="1"/>
</dbReference>
<dbReference type="Gene3D" id="3.40.30.10">
    <property type="entry name" value="Glutaredoxin"/>
    <property type="match status" value="1"/>
</dbReference>
<keyword evidence="2 6" id="KW-0808">Transferase</keyword>
<evidence type="ECO:0000256" key="2">
    <source>
        <dbReference type="ARBA" id="ARBA00022679"/>
    </source>
</evidence>
<organism evidence="6 7">
    <name type="scientific">Alteromonas alba</name>
    <dbReference type="NCBI Taxonomy" id="2079529"/>
    <lineage>
        <taxon>Bacteria</taxon>
        <taxon>Pseudomonadati</taxon>
        <taxon>Pseudomonadota</taxon>
        <taxon>Gammaproteobacteria</taxon>
        <taxon>Alteromonadales</taxon>
        <taxon>Alteromonadaceae</taxon>
        <taxon>Alteromonas/Salinimonas group</taxon>
        <taxon>Alteromonas</taxon>
    </lineage>
</organism>
<dbReference type="PROSITE" id="PS50404">
    <property type="entry name" value="GST_NTER"/>
    <property type="match status" value="1"/>
</dbReference>
<comment type="catalytic activity">
    <reaction evidence="3">
        <text>RX + glutathione = an S-substituted glutathione + a halide anion + H(+)</text>
        <dbReference type="Rhea" id="RHEA:16437"/>
        <dbReference type="ChEBI" id="CHEBI:15378"/>
        <dbReference type="ChEBI" id="CHEBI:16042"/>
        <dbReference type="ChEBI" id="CHEBI:17792"/>
        <dbReference type="ChEBI" id="CHEBI:57925"/>
        <dbReference type="ChEBI" id="CHEBI:90779"/>
        <dbReference type="EC" id="2.5.1.18"/>
    </reaction>
</comment>
<dbReference type="GO" id="GO:0004364">
    <property type="term" value="F:glutathione transferase activity"/>
    <property type="evidence" value="ECO:0007669"/>
    <property type="project" value="UniProtKB-EC"/>
</dbReference>
<dbReference type="SFLD" id="SFLDG00358">
    <property type="entry name" value="Main_(cytGST)"/>
    <property type="match status" value="1"/>
</dbReference>
<dbReference type="Proteomes" id="UP000238949">
    <property type="component" value="Unassembled WGS sequence"/>
</dbReference>
<dbReference type="PANTHER" id="PTHR44051:SF9">
    <property type="entry name" value="GLUTATHIONE S-TRANSFERASE 1"/>
    <property type="match status" value="1"/>
</dbReference>
<dbReference type="GO" id="GO:0005737">
    <property type="term" value="C:cytoplasm"/>
    <property type="evidence" value="ECO:0007669"/>
    <property type="project" value="UniProtKB-ARBA"/>
</dbReference>
<evidence type="ECO:0000259" key="5">
    <source>
        <dbReference type="PROSITE" id="PS50404"/>
    </source>
</evidence>
<accession>A0A2S9V3H6</accession>
<dbReference type="SFLD" id="SFLDS00019">
    <property type="entry name" value="Glutathione_Transferase_(cytos"/>
    <property type="match status" value="1"/>
</dbReference>
<evidence type="ECO:0000313" key="6">
    <source>
        <dbReference type="EMBL" id="PRO71006.1"/>
    </source>
</evidence>
<gene>
    <name evidence="6" type="ORF">C6Y40_24425</name>
</gene>